<dbReference type="Pfam" id="PF03982">
    <property type="entry name" value="DAGAT"/>
    <property type="match status" value="1"/>
</dbReference>
<comment type="pathway">
    <text evidence="2">Glycerolipid metabolism; triacylglycerol biosynthesis.</text>
</comment>
<name>A0A6S8IM82_DUNTE</name>
<dbReference type="GO" id="GO:0006071">
    <property type="term" value="P:glycerol metabolic process"/>
    <property type="evidence" value="ECO:0007669"/>
    <property type="project" value="UniProtKB-KW"/>
</dbReference>
<evidence type="ECO:0000256" key="5">
    <source>
        <dbReference type="ARBA" id="ARBA00022516"/>
    </source>
</evidence>
<dbReference type="PANTHER" id="PTHR12317">
    <property type="entry name" value="DIACYLGLYCEROL O-ACYLTRANSFERASE"/>
    <property type="match status" value="1"/>
</dbReference>
<feature type="transmembrane region" description="Helical" evidence="14">
    <location>
        <begin position="12"/>
        <end position="35"/>
    </location>
</feature>
<dbReference type="EMBL" id="HBIP01011133">
    <property type="protein sequence ID" value="CAE0491156.1"/>
    <property type="molecule type" value="Transcribed_RNA"/>
</dbReference>
<comment type="pathway">
    <text evidence="3">Lipid metabolism.</text>
</comment>
<protein>
    <recommendedName>
        <fullName evidence="14">Acyltransferase</fullName>
        <ecNumber evidence="14">2.3.1.-</ecNumber>
    </recommendedName>
</protein>
<evidence type="ECO:0000256" key="6">
    <source>
        <dbReference type="ARBA" id="ARBA00022679"/>
    </source>
</evidence>
<dbReference type="GO" id="GO:0004144">
    <property type="term" value="F:diacylglycerol O-acyltransferase activity"/>
    <property type="evidence" value="ECO:0007669"/>
    <property type="project" value="UniProtKB-ARBA"/>
</dbReference>
<dbReference type="EC" id="2.3.1.-" evidence="14"/>
<evidence type="ECO:0000256" key="1">
    <source>
        <dbReference type="ARBA" id="ARBA00004477"/>
    </source>
</evidence>
<keyword evidence="9 14" id="KW-0256">Endoplasmic reticulum</keyword>
<comment type="subcellular location">
    <subcellularLocation>
        <location evidence="1 14">Endoplasmic reticulum membrane</location>
        <topology evidence="1 14">Multi-pass membrane protein</topology>
    </subcellularLocation>
</comment>
<keyword evidence="10 14" id="KW-1133">Transmembrane helix</keyword>
<dbReference type="CDD" id="cd07987">
    <property type="entry name" value="LPLAT_MGAT-like"/>
    <property type="match status" value="1"/>
</dbReference>
<keyword evidence="5" id="KW-0444">Lipid biosynthesis</keyword>
<gene>
    <name evidence="15" type="ORF">DTER00134_LOCUS6228</name>
    <name evidence="16" type="ORF">DTER00134_LOCUS6229</name>
    <name evidence="17" type="ORF">DTER00134_LOCUS6230</name>
</gene>
<organism evidence="17">
    <name type="scientific">Dunaliella tertiolecta</name>
    <name type="common">Green alga</name>
    <dbReference type="NCBI Taxonomy" id="3047"/>
    <lineage>
        <taxon>Eukaryota</taxon>
        <taxon>Viridiplantae</taxon>
        <taxon>Chlorophyta</taxon>
        <taxon>core chlorophytes</taxon>
        <taxon>Chlorophyceae</taxon>
        <taxon>CS clade</taxon>
        <taxon>Chlamydomonadales</taxon>
        <taxon>Dunaliellaceae</taxon>
        <taxon>Dunaliella</taxon>
    </lineage>
</organism>
<keyword evidence="6 14" id="KW-0808">Transferase</keyword>
<dbReference type="InterPro" id="IPR007130">
    <property type="entry name" value="DAGAT"/>
</dbReference>
<evidence type="ECO:0000256" key="10">
    <source>
        <dbReference type="ARBA" id="ARBA00022989"/>
    </source>
</evidence>
<proteinExistence type="inferred from homology"/>
<keyword evidence="7 14" id="KW-0812">Transmembrane</keyword>
<keyword evidence="13" id="KW-0012">Acyltransferase</keyword>
<dbReference type="GO" id="GO:0005789">
    <property type="term" value="C:endoplasmic reticulum membrane"/>
    <property type="evidence" value="ECO:0007669"/>
    <property type="project" value="UniProtKB-SubCell"/>
</dbReference>
<dbReference type="AlphaFoldDB" id="A0A6S8IM82"/>
<dbReference type="PANTHER" id="PTHR12317:SF0">
    <property type="entry name" value="ACYLTRANSFERASE"/>
    <property type="match status" value="1"/>
</dbReference>
<feature type="transmembrane region" description="Helical" evidence="14">
    <location>
        <begin position="247"/>
        <end position="267"/>
    </location>
</feature>
<sequence length="331" mass="36716">MGSLSSPGLQKLAISVYLLVFPVTIILPLACIYFGGWNAALIYVGYLIFINSSYGMEASRTASWTPWLRRWKLWDHFAAYFPARIIKTHDLPADKGPYLFNVAPHGVCVYSAWAAFDTDGCGFPHLFPGLDVRALTLKSNFRLPLVREFLLLHGVCDVSKKSCLSILSRGPASGIMLAAGGASESLLTQPGCYDLVLAKRKGFVRVALQTGASLVPVLFFGENDLYEVHIPQKGSSLEKLQTNMLRYLGFTIPLFWGVGFFGGRGLLPRRMPLNIVIGKPLKVGKFEGSTHSEEFAQQVDSVHQQYTASLIELWDAHKNKFAADRRRSLQK</sequence>
<evidence type="ECO:0000256" key="9">
    <source>
        <dbReference type="ARBA" id="ARBA00022824"/>
    </source>
</evidence>
<evidence type="ECO:0000256" key="3">
    <source>
        <dbReference type="ARBA" id="ARBA00005189"/>
    </source>
</evidence>
<evidence type="ECO:0000256" key="11">
    <source>
        <dbReference type="ARBA" id="ARBA00023098"/>
    </source>
</evidence>
<accession>A0A6S8IM82</accession>
<evidence type="ECO:0000256" key="7">
    <source>
        <dbReference type="ARBA" id="ARBA00022692"/>
    </source>
</evidence>
<dbReference type="EMBL" id="HBIP01011136">
    <property type="protein sequence ID" value="CAE0491157.1"/>
    <property type="molecule type" value="Transcribed_RNA"/>
</dbReference>
<evidence type="ECO:0000313" key="16">
    <source>
        <dbReference type="EMBL" id="CAE0491156.1"/>
    </source>
</evidence>
<keyword evidence="11" id="KW-0443">Lipid metabolism</keyword>
<dbReference type="EMBL" id="HBIP01011132">
    <property type="protein sequence ID" value="CAE0491155.1"/>
    <property type="molecule type" value="Transcribed_RNA"/>
</dbReference>
<evidence type="ECO:0000256" key="12">
    <source>
        <dbReference type="ARBA" id="ARBA00023136"/>
    </source>
</evidence>
<dbReference type="GO" id="GO:0019432">
    <property type="term" value="P:triglyceride biosynthetic process"/>
    <property type="evidence" value="ECO:0007669"/>
    <property type="project" value="TreeGrafter"/>
</dbReference>
<feature type="transmembrane region" description="Helical" evidence="14">
    <location>
        <begin position="203"/>
        <end position="221"/>
    </location>
</feature>
<evidence type="ECO:0000313" key="15">
    <source>
        <dbReference type="EMBL" id="CAE0491155.1"/>
    </source>
</evidence>
<evidence type="ECO:0000256" key="14">
    <source>
        <dbReference type="RuleBase" id="RU367023"/>
    </source>
</evidence>
<evidence type="ECO:0000256" key="4">
    <source>
        <dbReference type="ARBA" id="ARBA00005420"/>
    </source>
</evidence>
<keyword evidence="12 14" id="KW-0472">Membrane</keyword>
<evidence type="ECO:0000256" key="13">
    <source>
        <dbReference type="ARBA" id="ARBA00023315"/>
    </source>
</evidence>
<evidence type="ECO:0000313" key="17">
    <source>
        <dbReference type="EMBL" id="CAE0491157.1"/>
    </source>
</evidence>
<comment type="similarity">
    <text evidence="4 14">Belongs to the diacylglycerol acyltransferase family.</text>
</comment>
<evidence type="ECO:0000256" key="2">
    <source>
        <dbReference type="ARBA" id="ARBA00004771"/>
    </source>
</evidence>
<evidence type="ECO:0000256" key="8">
    <source>
        <dbReference type="ARBA" id="ARBA00022798"/>
    </source>
</evidence>
<reference evidence="17" key="1">
    <citation type="submission" date="2021-01" db="EMBL/GenBank/DDBJ databases">
        <authorList>
            <person name="Corre E."/>
            <person name="Pelletier E."/>
            <person name="Niang G."/>
            <person name="Scheremetjew M."/>
            <person name="Finn R."/>
            <person name="Kale V."/>
            <person name="Holt S."/>
            <person name="Cochrane G."/>
            <person name="Meng A."/>
            <person name="Brown T."/>
            <person name="Cohen L."/>
        </authorList>
    </citation>
    <scope>NUCLEOTIDE SEQUENCE</scope>
    <source>
        <strain evidence="17">CCMP1320</strain>
    </source>
</reference>
<keyword evidence="8" id="KW-0319">Glycerol metabolism</keyword>